<feature type="region of interest" description="Disordered" evidence="1">
    <location>
        <begin position="67"/>
        <end position="94"/>
    </location>
</feature>
<reference evidence="2" key="1">
    <citation type="journal article" date="2022" name="bioRxiv">
        <title>Sequencing and chromosome-scale assembly of the giantPleurodeles waltlgenome.</title>
        <authorList>
            <person name="Brown T."/>
            <person name="Elewa A."/>
            <person name="Iarovenko S."/>
            <person name="Subramanian E."/>
            <person name="Araus A.J."/>
            <person name="Petzold A."/>
            <person name="Susuki M."/>
            <person name="Suzuki K.-i.T."/>
            <person name="Hayashi T."/>
            <person name="Toyoda A."/>
            <person name="Oliveira C."/>
            <person name="Osipova E."/>
            <person name="Leigh N.D."/>
            <person name="Simon A."/>
            <person name="Yun M.H."/>
        </authorList>
    </citation>
    <scope>NUCLEOTIDE SEQUENCE</scope>
    <source>
        <strain evidence="2">20211129_DDA</strain>
        <tissue evidence="2">Liver</tissue>
    </source>
</reference>
<evidence type="ECO:0000313" key="3">
    <source>
        <dbReference type="Proteomes" id="UP001066276"/>
    </source>
</evidence>
<evidence type="ECO:0000313" key="2">
    <source>
        <dbReference type="EMBL" id="KAJ1189081.1"/>
    </source>
</evidence>
<dbReference type="AlphaFoldDB" id="A0AAV7UKE1"/>
<comment type="caution">
    <text evidence="2">The sequence shown here is derived from an EMBL/GenBank/DDBJ whole genome shotgun (WGS) entry which is preliminary data.</text>
</comment>
<keyword evidence="3" id="KW-1185">Reference proteome</keyword>
<proteinExistence type="predicted"/>
<evidence type="ECO:0000256" key="1">
    <source>
        <dbReference type="SAM" id="MobiDB-lite"/>
    </source>
</evidence>
<name>A0AAV7UKE1_PLEWA</name>
<dbReference type="Proteomes" id="UP001066276">
    <property type="component" value="Chromosome 3_1"/>
</dbReference>
<dbReference type="EMBL" id="JANPWB010000005">
    <property type="protein sequence ID" value="KAJ1189081.1"/>
    <property type="molecule type" value="Genomic_DNA"/>
</dbReference>
<gene>
    <name evidence="2" type="ORF">NDU88_005832</name>
</gene>
<sequence length="125" mass="13560">MPPPTSRWPFRNANVPTAVSSLHKSSGLFTRCARRLKYLRFSQTARIQPFCSTSSSRLCLLHRRCGTTWGKRGSPRAGRGGSRSSGQGSQHLRRPFSPAACCLSSTAGPETQNRVAVLATLSVQG</sequence>
<protein>
    <submittedName>
        <fullName evidence="2">Uncharacterized protein</fullName>
    </submittedName>
</protein>
<organism evidence="2 3">
    <name type="scientific">Pleurodeles waltl</name>
    <name type="common">Iberian ribbed newt</name>
    <dbReference type="NCBI Taxonomy" id="8319"/>
    <lineage>
        <taxon>Eukaryota</taxon>
        <taxon>Metazoa</taxon>
        <taxon>Chordata</taxon>
        <taxon>Craniata</taxon>
        <taxon>Vertebrata</taxon>
        <taxon>Euteleostomi</taxon>
        <taxon>Amphibia</taxon>
        <taxon>Batrachia</taxon>
        <taxon>Caudata</taxon>
        <taxon>Salamandroidea</taxon>
        <taxon>Salamandridae</taxon>
        <taxon>Pleurodelinae</taxon>
        <taxon>Pleurodeles</taxon>
    </lineage>
</organism>
<accession>A0AAV7UKE1</accession>